<sequence length="230" mass="25657">MVKILHGDTVESYALIPRFFDKLVEFNPSTCTALEMDDFGHFKFCFMTFGHPSSVLLLLLLPTALTVASNPSFSFLVLAKQPLAVWLPGLGRRSFSVCRPQSTVTAVRLFSYKGSCSLRPRKSPTLSLSFSLVPSTVDYLYPQPSAVDRLPTSSGHVCSCLVAAVAPNPLLLRSIVRRVEVEPRTADTIFFHDFRRLRWIRLDADLNKDFSYISGKGNARDRPARGKKDA</sequence>
<proteinExistence type="predicted"/>
<reference evidence="1 2" key="1">
    <citation type="submission" date="2019-08" db="EMBL/GenBank/DDBJ databases">
        <title>Draft genome sequences of two oriental melons (Cucumis melo L. var makuwa).</title>
        <authorList>
            <person name="Kwon S.-Y."/>
        </authorList>
    </citation>
    <scope>NUCLEOTIDE SEQUENCE [LARGE SCALE GENOMIC DNA]</scope>
    <source>
        <strain evidence="2">cv. SW 3</strain>
        <tissue evidence="1">Leaf</tissue>
    </source>
</reference>
<name>A0A5A7TYS0_CUCMM</name>
<gene>
    <name evidence="1" type="ORF">E6C27_scaffold114G00130</name>
</gene>
<evidence type="ECO:0000313" key="2">
    <source>
        <dbReference type="Proteomes" id="UP000321393"/>
    </source>
</evidence>
<organism evidence="1 2">
    <name type="scientific">Cucumis melo var. makuwa</name>
    <name type="common">Oriental melon</name>
    <dbReference type="NCBI Taxonomy" id="1194695"/>
    <lineage>
        <taxon>Eukaryota</taxon>
        <taxon>Viridiplantae</taxon>
        <taxon>Streptophyta</taxon>
        <taxon>Embryophyta</taxon>
        <taxon>Tracheophyta</taxon>
        <taxon>Spermatophyta</taxon>
        <taxon>Magnoliopsida</taxon>
        <taxon>eudicotyledons</taxon>
        <taxon>Gunneridae</taxon>
        <taxon>Pentapetalae</taxon>
        <taxon>rosids</taxon>
        <taxon>fabids</taxon>
        <taxon>Cucurbitales</taxon>
        <taxon>Cucurbitaceae</taxon>
        <taxon>Benincaseae</taxon>
        <taxon>Cucumis</taxon>
    </lineage>
</organism>
<dbReference type="OrthoDB" id="1888602at2759"/>
<dbReference type="Proteomes" id="UP000321393">
    <property type="component" value="Unassembled WGS sequence"/>
</dbReference>
<evidence type="ECO:0000313" key="1">
    <source>
        <dbReference type="EMBL" id="KAA0046515.1"/>
    </source>
</evidence>
<dbReference type="AlphaFoldDB" id="A0A5A7TYS0"/>
<dbReference type="EMBL" id="SSTE01014001">
    <property type="protein sequence ID" value="KAA0046515.1"/>
    <property type="molecule type" value="Genomic_DNA"/>
</dbReference>
<comment type="caution">
    <text evidence="1">The sequence shown here is derived from an EMBL/GenBank/DDBJ whole genome shotgun (WGS) entry which is preliminary data.</text>
</comment>
<accession>A0A5A7TYS0</accession>
<protein>
    <submittedName>
        <fullName evidence="1">Uncharacterized protein</fullName>
    </submittedName>
</protein>